<feature type="domain" description="Glycosyl transferase family 1" evidence="1">
    <location>
        <begin position="263"/>
        <end position="350"/>
    </location>
</feature>
<accession>A0A7L8AHP1</accession>
<dbReference type="GO" id="GO:0016757">
    <property type="term" value="F:glycosyltransferase activity"/>
    <property type="evidence" value="ECO:0007669"/>
    <property type="project" value="InterPro"/>
</dbReference>
<dbReference type="OrthoDB" id="1411429at2"/>
<organism evidence="3 4">
    <name type="scientific">Polaribacter haliotis</name>
    <dbReference type="NCBI Taxonomy" id="1888915"/>
    <lineage>
        <taxon>Bacteria</taxon>
        <taxon>Pseudomonadati</taxon>
        <taxon>Bacteroidota</taxon>
        <taxon>Flavobacteriia</taxon>
        <taxon>Flavobacteriales</taxon>
        <taxon>Flavobacteriaceae</taxon>
    </lineage>
</organism>
<evidence type="ECO:0000313" key="3">
    <source>
        <dbReference type="EMBL" id="QOD61521.1"/>
    </source>
</evidence>
<dbReference type="Pfam" id="PF13477">
    <property type="entry name" value="Glyco_trans_4_2"/>
    <property type="match status" value="1"/>
</dbReference>
<evidence type="ECO:0000313" key="4">
    <source>
        <dbReference type="Proteomes" id="UP000516764"/>
    </source>
</evidence>
<keyword evidence="4" id="KW-1185">Reference proteome</keyword>
<dbReference type="Proteomes" id="UP000516764">
    <property type="component" value="Chromosome"/>
</dbReference>
<feature type="domain" description="Glycosyltransferase subfamily 4-like N-terminal" evidence="2">
    <location>
        <begin position="84"/>
        <end position="157"/>
    </location>
</feature>
<dbReference type="InterPro" id="IPR028098">
    <property type="entry name" value="Glyco_trans_4-like_N"/>
</dbReference>
<gene>
    <name evidence="3" type="ORF">H9I45_03460</name>
</gene>
<evidence type="ECO:0000259" key="2">
    <source>
        <dbReference type="Pfam" id="PF13477"/>
    </source>
</evidence>
<sequence>MKILFVCQQYIHATRWINQLKDSGHEIYLFDCLDAPIHKDLLWTNYTTNWNKRKLPKFKGEYFLKTKLPKFYAFLEPYLCVTASERLEVLIKEIQPDLVHSLEMQSETYPLLKVRKKIKFNWAYFSWGSDLYLYLHNKDHQYKIKNVLKDVNYLFTDNKRDVNLAKELDFKGNEMPIFPGGGGYKIKEYQKFSLTIKERKLILIKGYDHWAGRALSVLNGLEIIVEDIRNFDIYVYSAHNKVVDKIKEINKKHNINIEYSSRYKQISHNELLEKFGKAKIAIGNNISDGIPNTLLEAIICGAFPIQSNPGGVTEEYINNAVNGFLIENPEDVEEIASKIKKALNNNVLLENAFNINKSISEKLEYSKIKKEVLEAYKNIEKDIL</sequence>
<dbReference type="KEGG" id="phal:H9I45_03460"/>
<name>A0A7L8AHP1_9FLAO</name>
<dbReference type="InterPro" id="IPR001296">
    <property type="entry name" value="Glyco_trans_1"/>
</dbReference>
<protein>
    <submittedName>
        <fullName evidence="3">Glycosyltransferase</fullName>
    </submittedName>
</protein>
<dbReference type="AlphaFoldDB" id="A0A7L8AHP1"/>
<dbReference type="Pfam" id="PF00534">
    <property type="entry name" value="Glycos_transf_1"/>
    <property type="match status" value="1"/>
</dbReference>
<proteinExistence type="predicted"/>
<dbReference type="Gene3D" id="3.40.50.2000">
    <property type="entry name" value="Glycogen Phosphorylase B"/>
    <property type="match status" value="2"/>
</dbReference>
<evidence type="ECO:0000259" key="1">
    <source>
        <dbReference type="Pfam" id="PF00534"/>
    </source>
</evidence>
<reference evidence="3 4" key="1">
    <citation type="journal article" date="2016" name="Int. J. Syst. Evol. Microbiol.">
        <title>Polaribacter haliotis sp. nov., isolated from the gut of abalone Haliotis discus hannai.</title>
        <authorList>
            <person name="Kim Y.O."/>
            <person name="Park I.S."/>
            <person name="Park S."/>
            <person name="Nam B.H."/>
            <person name="Park J.M."/>
            <person name="Kim D.G."/>
            <person name="Yoon J.H."/>
        </authorList>
    </citation>
    <scope>NUCLEOTIDE SEQUENCE [LARGE SCALE GENOMIC DNA]</scope>
    <source>
        <strain evidence="3 4">KCTC 52418</strain>
    </source>
</reference>
<dbReference type="EMBL" id="CP061813">
    <property type="protein sequence ID" value="QOD61521.1"/>
    <property type="molecule type" value="Genomic_DNA"/>
</dbReference>
<dbReference type="PANTHER" id="PTHR12526">
    <property type="entry name" value="GLYCOSYLTRANSFERASE"/>
    <property type="match status" value="1"/>
</dbReference>
<keyword evidence="3" id="KW-0808">Transferase</keyword>
<dbReference type="PANTHER" id="PTHR12526:SF630">
    <property type="entry name" value="GLYCOSYLTRANSFERASE"/>
    <property type="match status" value="1"/>
</dbReference>
<dbReference type="SUPFAM" id="SSF53756">
    <property type="entry name" value="UDP-Glycosyltransferase/glycogen phosphorylase"/>
    <property type="match status" value="1"/>
</dbReference>
<dbReference type="RefSeq" id="WP_088353330.1">
    <property type="nucleotide sequence ID" value="NZ_CP061813.1"/>
</dbReference>